<reference evidence="2" key="1">
    <citation type="journal article" date="2014" name="Int. J. Syst. Evol. Microbiol.">
        <title>Complete genome sequence of Corynebacterium casei LMG S-19264T (=DSM 44701T), isolated from a smear-ripened cheese.</title>
        <authorList>
            <consortium name="US DOE Joint Genome Institute (JGI-PGF)"/>
            <person name="Walter F."/>
            <person name="Albersmeier A."/>
            <person name="Kalinowski J."/>
            <person name="Ruckert C."/>
        </authorList>
    </citation>
    <scope>NUCLEOTIDE SEQUENCE</scope>
    <source>
        <strain evidence="2">CGMCC 1.15152</strain>
    </source>
</reference>
<reference evidence="2" key="2">
    <citation type="submission" date="2020-09" db="EMBL/GenBank/DDBJ databases">
        <authorList>
            <person name="Sun Q."/>
            <person name="Zhou Y."/>
        </authorList>
    </citation>
    <scope>NUCLEOTIDE SEQUENCE</scope>
    <source>
        <strain evidence="2">CGMCC 1.15152</strain>
    </source>
</reference>
<dbReference type="Proteomes" id="UP000633205">
    <property type="component" value="Unassembled WGS sequence"/>
</dbReference>
<gene>
    <name evidence="2" type="ORF">GCM10010915_19630</name>
</gene>
<dbReference type="PANTHER" id="PTHR43805">
    <property type="entry name" value="GLYCEROPHOSPHORYL DIESTER PHOSPHODIESTERASE"/>
    <property type="match status" value="1"/>
</dbReference>
<dbReference type="RefSeq" id="WP_188712062.1">
    <property type="nucleotide sequence ID" value="NZ_BMHO01000001.1"/>
</dbReference>
<dbReference type="PROSITE" id="PS51704">
    <property type="entry name" value="GP_PDE"/>
    <property type="match status" value="1"/>
</dbReference>
<dbReference type="AlphaFoldDB" id="A0A916YC71"/>
<proteinExistence type="predicted"/>
<protein>
    <submittedName>
        <fullName evidence="2">Glycerophosphoryl diester phosphodiesterase</fullName>
    </submittedName>
</protein>
<dbReference type="PANTHER" id="PTHR43805:SF1">
    <property type="entry name" value="GP-PDE DOMAIN-CONTAINING PROTEIN"/>
    <property type="match status" value="1"/>
</dbReference>
<feature type="domain" description="GP-PDE" evidence="1">
    <location>
        <begin position="15"/>
        <end position="259"/>
    </location>
</feature>
<dbReference type="GO" id="GO:0006629">
    <property type="term" value="P:lipid metabolic process"/>
    <property type="evidence" value="ECO:0007669"/>
    <property type="project" value="InterPro"/>
</dbReference>
<organism evidence="2 3">
    <name type="scientific">Microbacterium faecale</name>
    <dbReference type="NCBI Taxonomy" id="1804630"/>
    <lineage>
        <taxon>Bacteria</taxon>
        <taxon>Bacillati</taxon>
        <taxon>Actinomycetota</taxon>
        <taxon>Actinomycetes</taxon>
        <taxon>Micrococcales</taxon>
        <taxon>Microbacteriaceae</taxon>
        <taxon>Microbacterium</taxon>
    </lineage>
</organism>
<evidence type="ECO:0000313" key="3">
    <source>
        <dbReference type="Proteomes" id="UP000633205"/>
    </source>
</evidence>
<dbReference type="SUPFAM" id="SSF51695">
    <property type="entry name" value="PLC-like phosphodiesterases"/>
    <property type="match status" value="1"/>
</dbReference>
<dbReference type="Pfam" id="PF03009">
    <property type="entry name" value="GDPD"/>
    <property type="match status" value="1"/>
</dbReference>
<dbReference type="GO" id="GO:0008081">
    <property type="term" value="F:phosphoric diester hydrolase activity"/>
    <property type="evidence" value="ECO:0007669"/>
    <property type="project" value="InterPro"/>
</dbReference>
<keyword evidence="3" id="KW-1185">Reference proteome</keyword>
<name>A0A916YC71_9MICO</name>
<accession>A0A916YC71</accession>
<dbReference type="InterPro" id="IPR030395">
    <property type="entry name" value="GP_PDE_dom"/>
</dbReference>
<comment type="caution">
    <text evidence="2">The sequence shown here is derived from an EMBL/GenBank/DDBJ whole genome shotgun (WGS) entry which is preliminary data.</text>
</comment>
<dbReference type="Gene3D" id="3.20.20.190">
    <property type="entry name" value="Phosphatidylinositol (PI) phosphodiesterase"/>
    <property type="match status" value="1"/>
</dbReference>
<sequence length="261" mass="27804">MANAPHPYFARTAHPRILAHRGLVTDEMHRDGIAENTIAAFAAADAAGAAYIESDCRITADDVVVLCHDDDLSRVAGDPRAVAEMSLAQLETVMASRGGLATLEQALDAFPDARFNIDVKVDEAAERAGRIVGPEAHRVLLTSFSDPRRRAALRSARNAGGAPATSPGRATISMLVALTRGPAPAAVIRRALRGIDAVQVPENHGRIRVLTPRFIDAVHAAGAEVHVWTVNDPDDMRRLIDLGVDGIVTDRADLALDVRGD</sequence>
<evidence type="ECO:0000259" key="1">
    <source>
        <dbReference type="PROSITE" id="PS51704"/>
    </source>
</evidence>
<dbReference type="EMBL" id="BMHO01000001">
    <property type="protein sequence ID" value="GGD38923.1"/>
    <property type="molecule type" value="Genomic_DNA"/>
</dbReference>
<evidence type="ECO:0000313" key="2">
    <source>
        <dbReference type="EMBL" id="GGD38923.1"/>
    </source>
</evidence>
<dbReference type="InterPro" id="IPR017946">
    <property type="entry name" value="PLC-like_Pdiesterase_TIM-brl"/>
</dbReference>